<evidence type="ECO:0000256" key="5">
    <source>
        <dbReference type="ARBA" id="ARBA00023110"/>
    </source>
</evidence>
<dbReference type="InterPro" id="IPR006202">
    <property type="entry name" value="Neur_chan_lig-bd"/>
</dbReference>
<sequence>MIVLLDMSSPRVFFDVYADSTSLGRVVFELFDNECPKTCENFRALCTMEKGYGYKSSILHRVIRGYFCQGGDFTSYNGTGGKSIFGKKFEDENFNRKFTIPGLLAMANQGSNTNTSQFFVTILPCPWLNGKNVVFGQVVEGMDVIKQIETYGSETGVPTRRILIQECAYSQNCSDYYTCQLELYDRLLAKSRPSIRPIQNDLQKINVNLGFSLIRLVSVNEDDSLITIRGHINQTWNASVLGWNSTPYANVQHIRVPAHSIWTPKIELINPSTTIDSEANHFIDVQSSGHFELSYSTLLTSPCNFDLKNFPFDQQTCTFKFGSVLYDIDEVSISQAIDFIIDEPDLMPNGFYFVSHTVNQKVTFFAGFDRSYDQISIQLNIHRRPTYFVRLLNWPGVILIFLTLTIFFLPPSASERICYGVLLLICQFILLMIFAYYVPKRLGTSWPLMGYTIFYDICLTSMVLALSVLTRMLVDGKHYSIERPSNKIRTVFFCHLTKLVGLKRILYATLITNRENEYDTNDLPNNDSAMEPLTSLSNGSITASDPLVLSSNTISRDITSIKQKVNILLNEHNIHQEWILLAHIINRLCFIIYLFLFSFSIGNHLFHT</sequence>
<organism evidence="11 14">
    <name type="scientific">Rotaria sordida</name>
    <dbReference type="NCBI Taxonomy" id="392033"/>
    <lineage>
        <taxon>Eukaryota</taxon>
        <taxon>Metazoa</taxon>
        <taxon>Spiralia</taxon>
        <taxon>Gnathifera</taxon>
        <taxon>Rotifera</taxon>
        <taxon>Eurotatoria</taxon>
        <taxon>Bdelloidea</taxon>
        <taxon>Philodinida</taxon>
        <taxon>Philodinidae</taxon>
        <taxon>Rotaria</taxon>
    </lineage>
</organism>
<dbReference type="GO" id="GO:0003755">
    <property type="term" value="F:peptidyl-prolyl cis-trans isomerase activity"/>
    <property type="evidence" value="ECO:0007669"/>
    <property type="project" value="UniProtKB-KW"/>
</dbReference>
<comment type="catalytic activity">
    <reaction evidence="1">
        <text>[protein]-peptidylproline (omega=180) = [protein]-peptidylproline (omega=0)</text>
        <dbReference type="Rhea" id="RHEA:16237"/>
        <dbReference type="Rhea" id="RHEA-COMP:10747"/>
        <dbReference type="Rhea" id="RHEA-COMP:10748"/>
        <dbReference type="ChEBI" id="CHEBI:83833"/>
        <dbReference type="ChEBI" id="CHEBI:83834"/>
        <dbReference type="EC" id="5.2.1.8"/>
    </reaction>
</comment>
<evidence type="ECO:0000256" key="6">
    <source>
        <dbReference type="ARBA" id="ARBA00023136"/>
    </source>
</evidence>
<evidence type="ECO:0000256" key="2">
    <source>
        <dbReference type="ARBA" id="ARBA00002388"/>
    </source>
</evidence>
<protein>
    <recommendedName>
        <fullName evidence="4">peptidylprolyl isomerase</fullName>
        <ecNumber evidence="4">5.2.1.8</ecNumber>
    </recommendedName>
</protein>
<comment type="caution">
    <text evidence="11">The sequence shown here is derived from an EMBL/GenBank/DDBJ whole genome shotgun (WGS) entry which is preliminary data.</text>
</comment>
<dbReference type="InterPro" id="IPR036734">
    <property type="entry name" value="Neur_chan_lig-bd_sf"/>
</dbReference>
<evidence type="ECO:0000256" key="1">
    <source>
        <dbReference type="ARBA" id="ARBA00000971"/>
    </source>
</evidence>
<dbReference type="PRINTS" id="PR00153">
    <property type="entry name" value="CSAPPISMRASE"/>
</dbReference>
<dbReference type="InterPro" id="IPR036719">
    <property type="entry name" value="Neuro-gated_channel_TM_sf"/>
</dbReference>
<dbReference type="GO" id="GO:0016018">
    <property type="term" value="F:cyclosporin A binding"/>
    <property type="evidence" value="ECO:0007669"/>
    <property type="project" value="TreeGrafter"/>
</dbReference>
<evidence type="ECO:0000313" key="13">
    <source>
        <dbReference type="EMBL" id="CAF3541592.1"/>
    </source>
</evidence>
<dbReference type="Proteomes" id="UP000663882">
    <property type="component" value="Unassembled WGS sequence"/>
</dbReference>
<dbReference type="Pfam" id="PF00160">
    <property type="entry name" value="Pro_isomerase"/>
    <property type="match status" value="1"/>
</dbReference>
<evidence type="ECO:0000313" key="12">
    <source>
        <dbReference type="EMBL" id="CAF3475100.1"/>
    </source>
</evidence>
<evidence type="ECO:0000256" key="8">
    <source>
        <dbReference type="SAM" id="Phobius"/>
    </source>
</evidence>
<name>A0A813UN74_9BILA</name>
<dbReference type="InterPro" id="IPR029000">
    <property type="entry name" value="Cyclophilin-like_dom_sf"/>
</dbReference>
<keyword evidence="6 8" id="KW-0472">Membrane</keyword>
<dbReference type="InterPro" id="IPR006029">
    <property type="entry name" value="Neurotrans-gated_channel_TM"/>
</dbReference>
<keyword evidence="8" id="KW-1133">Transmembrane helix</keyword>
<dbReference type="OrthoDB" id="410315at2759"/>
<dbReference type="PROSITE" id="PS50072">
    <property type="entry name" value="CSA_PPIASE_2"/>
    <property type="match status" value="1"/>
</dbReference>
<feature type="domain" description="PPIase cyclophilin-type" evidence="9">
    <location>
        <begin position="13"/>
        <end position="169"/>
    </location>
</feature>
<dbReference type="InterPro" id="IPR002130">
    <property type="entry name" value="Cyclophilin-type_PPIase_dom"/>
</dbReference>
<dbReference type="SUPFAM" id="SSF50891">
    <property type="entry name" value="Cyclophilin-like"/>
    <property type="match status" value="1"/>
</dbReference>
<dbReference type="Proteomes" id="UP000663823">
    <property type="component" value="Unassembled WGS sequence"/>
</dbReference>
<evidence type="ECO:0000313" key="10">
    <source>
        <dbReference type="EMBL" id="CAF0738714.1"/>
    </source>
</evidence>
<evidence type="ECO:0000256" key="4">
    <source>
        <dbReference type="ARBA" id="ARBA00013194"/>
    </source>
</evidence>
<reference evidence="11" key="1">
    <citation type="submission" date="2021-02" db="EMBL/GenBank/DDBJ databases">
        <authorList>
            <person name="Nowell W R."/>
        </authorList>
    </citation>
    <scope>NUCLEOTIDE SEQUENCE</scope>
</reference>
<dbReference type="GO" id="GO:0016020">
    <property type="term" value="C:membrane"/>
    <property type="evidence" value="ECO:0007669"/>
    <property type="project" value="UniProtKB-SubCell"/>
</dbReference>
<dbReference type="EMBL" id="CAJOBE010000020">
    <property type="protein sequence ID" value="CAF3541592.1"/>
    <property type="molecule type" value="Genomic_DNA"/>
</dbReference>
<dbReference type="CDD" id="cd18989">
    <property type="entry name" value="LGIC_ECD_cation"/>
    <property type="match status" value="1"/>
</dbReference>
<dbReference type="Gene3D" id="1.20.58.390">
    <property type="entry name" value="Neurotransmitter-gated ion-channel transmembrane domain"/>
    <property type="match status" value="1"/>
</dbReference>
<dbReference type="AlphaFoldDB" id="A0A813UN74"/>
<dbReference type="FunFam" id="2.70.170.10:FF:000028">
    <property type="entry name" value="AcetylCholine Receptor"/>
    <property type="match status" value="1"/>
</dbReference>
<feature type="transmembrane region" description="Helical" evidence="8">
    <location>
        <begin position="391"/>
        <end position="410"/>
    </location>
</feature>
<dbReference type="PANTHER" id="PTHR11071:SF561">
    <property type="entry name" value="PEPTIDYL-PROLYL CIS-TRANS ISOMERASE D-RELATED"/>
    <property type="match status" value="1"/>
</dbReference>
<dbReference type="Pfam" id="PF02932">
    <property type="entry name" value="Neur_chan_memb"/>
    <property type="match status" value="1"/>
</dbReference>
<accession>A0A813UN74</accession>
<dbReference type="EMBL" id="CAJNOU010000038">
    <property type="protein sequence ID" value="CAF0826016.1"/>
    <property type="molecule type" value="Genomic_DNA"/>
</dbReference>
<dbReference type="SUPFAM" id="SSF63712">
    <property type="entry name" value="Nicotinic receptor ligand binding domain-like"/>
    <property type="match status" value="1"/>
</dbReference>
<evidence type="ECO:0000313" key="14">
    <source>
        <dbReference type="Proteomes" id="UP000663889"/>
    </source>
</evidence>
<dbReference type="FunFam" id="2.40.100.10:FF:000013">
    <property type="entry name" value="Peptidyl-prolyl cis-trans isomerase"/>
    <property type="match status" value="1"/>
</dbReference>
<feature type="transmembrane region" description="Helical" evidence="8">
    <location>
        <begin position="417"/>
        <end position="438"/>
    </location>
</feature>
<dbReference type="GO" id="GO:0005230">
    <property type="term" value="F:extracellular ligand-gated monoatomic ion channel activity"/>
    <property type="evidence" value="ECO:0007669"/>
    <property type="project" value="InterPro"/>
</dbReference>
<dbReference type="Pfam" id="PF02931">
    <property type="entry name" value="Neur_chan_LBD"/>
    <property type="match status" value="1"/>
</dbReference>
<dbReference type="GO" id="GO:0006457">
    <property type="term" value="P:protein folding"/>
    <property type="evidence" value="ECO:0007669"/>
    <property type="project" value="TreeGrafter"/>
</dbReference>
<dbReference type="GO" id="GO:0005737">
    <property type="term" value="C:cytoplasm"/>
    <property type="evidence" value="ECO:0007669"/>
    <property type="project" value="TreeGrafter"/>
</dbReference>
<dbReference type="EMBL" id="CAJNOO010000010">
    <property type="protein sequence ID" value="CAF0738714.1"/>
    <property type="molecule type" value="Genomic_DNA"/>
</dbReference>
<dbReference type="PANTHER" id="PTHR11071">
    <property type="entry name" value="PEPTIDYL-PROLYL CIS-TRANS ISOMERASE"/>
    <property type="match status" value="1"/>
</dbReference>
<feature type="transmembrane region" description="Helical" evidence="8">
    <location>
        <begin position="453"/>
        <end position="474"/>
    </location>
</feature>
<dbReference type="PROSITE" id="PS00236">
    <property type="entry name" value="NEUROTR_ION_CHANNEL"/>
    <property type="match status" value="1"/>
</dbReference>
<keyword evidence="8" id="KW-0812">Transmembrane</keyword>
<dbReference type="Proteomes" id="UP000663874">
    <property type="component" value="Unassembled WGS sequence"/>
</dbReference>
<dbReference type="SUPFAM" id="SSF90112">
    <property type="entry name" value="Neurotransmitter-gated ion-channel transmembrane pore"/>
    <property type="match status" value="1"/>
</dbReference>
<comment type="subcellular location">
    <subcellularLocation>
        <location evidence="3">Membrane</location>
        <topology evidence="3">Multi-pass membrane protein</topology>
    </subcellularLocation>
</comment>
<evidence type="ECO:0000256" key="3">
    <source>
        <dbReference type="ARBA" id="ARBA00004141"/>
    </source>
</evidence>
<dbReference type="InterPro" id="IPR038050">
    <property type="entry name" value="Neuro_actylchol_rec"/>
</dbReference>
<dbReference type="InterPro" id="IPR018000">
    <property type="entry name" value="Neurotransmitter_ion_chnl_CS"/>
</dbReference>
<evidence type="ECO:0000259" key="9">
    <source>
        <dbReference type="PROSITE" id="PS50072"/>
    </source>
</evidence>
<evidence type="ECO:0000256" key="7">
    <source>
        <dbReference type="ARBA" id="ARBA00023235"/>
    </source>
</evidence>
<feature type="transmembrane region" description="Helical" evidence="8">
    <location>
        <begin position="578"/>
        <end position="601"/>
    </location>
</feature>
<keyword evidence="5" id="KW-0697">Rotamase</keyword>
<dbReference type="Gene3D" id="2.40.100.10">
    <property type="entry name" value="Cyclophilin-like"/>
    <property type="match status" value="1"/>
</dbReference>
<dbReference type="EMBL" id="CAJOAX010000005">
    <property type="protein sequence ID" value="CAF3475100.1"/>
    <property type="molecule type" value="Genomic_DNA"/>
</dbReference>
<dbReference type="Proteomes" id="UP000663889">
    <property type="component" value="Unassembled WGS sequence"/>
</dbReference>
<comment type="function">
    <text evidence="2">PPIases accelerate the folding of proteins. It catalyzes the cis-trans isomerization of proline imidic peptide bonds in oligopeptides.</text>
</comment>
<proteinExistence type="predicted"/>
<dbReference type="EC" id="5.2.1.8" evidence="4"/>
<gene>
    <name evidence="13" type="ORF">FNK824_LOCUS493</name>
    <name evidence="12" type="ORF">OTI717_LOCUS178</name>
    <name evidence="10" type="ORF">RFH988_LOCUS599</name>
    <name evidence="11" type="ORF">SEV965_LOCUS1864</name>
</gene>
<dbReference type="Gene3D" id="2.70.170.10">
    <property type="entry name" value="Neurotransmitter-gated ion-channel ligand-binding domain"/>
    <property type="match status" value="1"/>
</dbReference>
<evidence type="ECO:0000313" key="11">
    <source>
        <dbReference type="EMBL" id="CAF0826016.1"/>
    </source>
</evidence>
<keyword evidence="7" id="KW-0413">Isomerase</keyword>